<dbReference type="GO" id="GO:0036376">
    <property type="term" value="P:sodium ion export across plasma membrane"/>
    <property type="evidence" value="ECO:0007669"/>
    <property type="project" value="TreeGrafter"/>
</dbReference>
<dbReference type="InterPro" id="IPR038702">
    <property type="entry name" value="Na/K_ATPase_sub_beta_sf"/>
</dbReference>
<protein>
    <recommendedName>
        <fullName evidence="11">Sodium/potassium-transporting ATPase subunit beta</fullName>
    </recommendedName>
</protein>
<feature type="region of interest" description="Disordered" evidence="7">
    <location>
        <begin position="369"/>
        <end position="420"/>
    </location>
</feature>
<dbReference type="Proteomes" id="UP000324832">
    <property type="component" value="Unassembled WGS sequence"/>
</dbReference>
<organism evidence="9 10">
    <name type="scientific">Leptidea sinapis</name>
    <dbReference type="NCBI Taxonomy" id="189913"/>
    <lineage>
        <taxon>Eukaryota</taxon>
        <taxon>Metazoa</taxon>
        <taxon>Ecdysozoa</taxon>
        <taxon>Arthropoda</taxon>
        <taxon>Hexapoda</taxon>
        <taxon>Insecta</taxon>
        <taxon>Pterygota</taxon>
        <taxon>Neoptera</taxon>
        <taxon>Endopterygota</taxon>
        <taxon>Lepidoptera</taxon>
        <taxon>Glossata</taxon>
        <taxon>Ditrysia</taxon>
        <taxon>Papilionoidea</taxon>
        <taxon>Pieridae</taxon>
        <taxon>Dismorphiinae</taxon>
        <taxon>Leptidea</taxon>
    </lineage>
</organism>
<comment type="subcellular location">
    <subcellularLocation>
        <location evidence="1">Membrane</location>
        <topology evidence="1">Single-pass type II membrane protein</topology>
    </subcellularLocation>
</comment>
<keyword evidence="3 8" id="KW-0812">Transmembrane</keyword>
<evidence type="ECO:0000256" key="5">
    <source>
        <dbReference type="ARBA" id="ARBA00022989"/>
    </source>
</evidence>
<evidence type="ECO:0000256" key="1">
    <source>
        <dbReference type="ARBA" id="ARBA00004606"/>
    </source>
</evidence>
<feature type="compositionally biased region" description="Low complexity" evidence="7">
    <location>
        <begin position="447"/>
        <end position="464"/>
    </location>
</feature>
<dbReference type="InterPro" id="IPR000402">
    <property type="entry name" value="Na/K_ATPase_sub_beta"/>
</dbReference>
<feature type="compositionally biased region" description="Low complexity" evidence="7">
    <location>
        <begin position="401"/>
        <end position="420"/>
    </location>
</feature>
<evidence type="ECO:0000313" key="10">
    <source>
        <dbReference type="Proteomes" id="UP000324832"/>
    </source>
</evidence>
<evidence type="ECO:0000256" key="4">
    <source>
        <dbReference type="ARBA" id="ARBA00022968"/>
    </source>
</evidence>
<dbReference type="GO" id="GO:0001671">
    <property type="term" value="F:ATPase activator activity"/>
    <property type="evidence" value="ECO:0007669"/>
    <property type="project" value="TreeGrafter"/>
</dbReference>
<reference evidence="9 10" key="1">
    <citation type="submission" date="2017-07" db="EMBL/GenBank/DDBJ databases">
        <authorList>
            <person name="Talla V."/>
            <person name="Backstrom N."/>
        </authorList>
    </citation>
    <scope>NUCLEOTIDE SEQUENCE [LARGE SCALE GENOMIC DNA]</scope>
</reference>
<keyword evidence="6 8" id="KW-0472">Membrane</keyword>
<dbReference type="EMBL" id="FZQP02006992">
    <property type="protein sequence ID" value="VVD05600.1"/>
    <property type="molecule type" value="Genomic_DNA"/>
</dbReference>
<sequence>MGAEANGVVNYCRRPPHRPFLQRIKYAIWNPEENKFLGRTPKRWGVIGLIYLVMYICIIIFFSLCMCGLLATIDEKIPYYTLADSIIGDNPGMGHRPIVYEEGALIWFKRDNTTTYKKYIDSINEFLEPYKNKSLLVNKGENQLDCGDKKPPGGQVCAFHTSLLGDCNSENNFGYSEGKPCVIIKLNKRRKVWLSCKGERPADTEALGPLKYWPYPGVPEIYFPYNNTAGYLSPLFIAITSHGINSMSTKEVRTSGLLSKPEKFINGVIDIVQSHKNKPYQQGYAPNYQQYPGYQQWNYQNGNLQNQANFQNQAFSLQGQGSVSYQNGYNQMNIPQGQTIVIPAQGFSVQNPSQQYQIVYQNVPQSGQFQGNGVSQQSGQYSGSQISNQQNTGQYQGAGFQGSSVQGSTGQYQSGTGQYQSGTGQYQGTAGQFQGVSGQYQGNNGIYHGSSGQYQGSTGQYHGSENFQGTGNYQGGTDNGQMNGQGFLVAGGQDGNQGQTCVCQWTKPRPNMMLSDPIPDKNEKIVDDTPQIRNLISF</sequence>
<feature type="region of interest" description="Disordered" evidence="7">
    <location>
        <begin position="447"/>
        <end position="484"/>
    </location>
</feature>
<proteinExistence type="inferred from homology"/>
<evidence type="ECO:0000256" key="2">
    <source>
        <dbReference type="ARBA" id="ARBA00005876"/>
    </source>
</evidence>
<dbReference type="AlphaFoldDB" id="A0A5E4R5N8"/>
<feature type="transmembrane region" description="Helical" evidence="8">
    <location>
        <begin position="44"/>
        <end position="71"/>
    </location>
</feature>
<dbReference type="Pfam" id="PF00287">
    <property type="entry name" value="Na_K-ATPase"/>
    <property type="match status" value="1"/>
</dbReference>
<keyword evidence="10" id="KW-1185">Reference proteome</keyword>
<dbReference type="GO" id="GO:0006883">
    <property type="term" value="P:intracellular sodium ion homeostasis"/>
    <property type="evidence" value="ECO:0007669"/>
    <property type="project" value="TreeGrafter"/>
</dbReference>
<evidence type="ECO:0000256" key="7">
    <source>
        <dbReference type="SAM" id="MobiDB-lite"/>
    </source>
</evidence>
<dbReference type="GO" id="GO:1990573">
    <property type="term" value="P:potassium ion import across plasma membrane"/>
    <property type="evidence" value="ECO:0007669"/>
    <property type="project" value="TreeGrafter"/>
</dbReference>
<accession>A0A5E4R5N8</accession>
<evidence type="ECO:0000256" key="8">
    <source>
        <dbReference type="SAM" id="Phobius"/>
    </source>
</evidence>
<gene>
    <name evidence="9" type="ORF">LSINAPIS_LOCUS15098</name>
</gene>
<comment type="similarity">
    <text evidence="2">Belongs to the X(+)/potassium ATPases subunit beta family.</text>
</comment>
<name>A0A5E4R5N8_9NEOP</name>
<keyword evidence="4" id="KW-0735">Signal-anchor</keyword>
<dbReference type="Gene3D" id="2.60.40.1660">
    <property type="entry name" value="Na, k-atpase alpha subunit"/>
    <property type="match status" value="1"/>
</dbReference>
<dbReference type="PANTHER" id="PTHR11523">
    <property type="entry name" value="SODIUM/POTASSIUM-DEPENDENT ATPASE BETA SUBUNIT"/>
    <property type="match status" value="1"/>
</dbReference>
<dbReference type="PANTHER" id="PTHR11523:SF28">
    <property type="entry name" value="NA_K-ATPASE BETA SUBUNIT ISOFORM 4-RELATED"/>
    <property type="match status" value="1"/>
</dbReference>
<keyword evidence="5 8" id="KW-1133">Transmembrane helix</keyword>
<evidence type="ECO:0000256" key="3">
    <source>
        <dbReference type="ARBA" id="ARBA00022692"/>
    </source>
</evidence>
<dbReference type="GO" id="GO:0030007">
    <property type="term" value="P:intracellular potassium ion homeostasis"/>
    <property type="evidence" value="ECO:0007669"/>
    <property type="project" value="TreeGrafter"/>
</dbReference>
<evidence type="ECO:0008006" key="11">
    <source>
        <dbReference type="Google" id="ProtNLM"/>
    </source>
</evidence>
<feature type="compositionally biased region" description="Low complexity" evidence="7">
    <location>
        <begin position="369"/>
        <end position="391"/>
    </location>
</feature>
<evidence type="ECO:0000313" key="9">
    <source>
        <dbReference type="EMBL" id="VVD05600.1"/>
    </source>
</evidence>
<dbReference type="GO" id="GO:0005890">
    <property type="term" value="C:sodium:potassium-exchanging ATPase complex"/>
    <property type="evidence" value="ECO:0007669"/>
    <property type="project" value="InterPro"/>
</dbReference>
<evidence type="ECO:0000256" key="6">
    <source>
        <dbReference type="ARBA" id="ARBA00023136"/>
    </source>
</evidence>